<proteinExistence type="predicted"/>
<dbReference type="STRING" id="2094558.A0A314UJG6"/>
<keyword evidence="1" id="KW-0808">Transferase</keyword>
<protein>
    <submittedName>
        <fullName evidence="1">UDP-glycosyltransferase 71K1 isoform X2</fullName>
    </submittedName>
</protein>
<accession>A0A314UJG6</accession>
<sequence length="69" mass="8073">MVKELGLALEMRLDYKKGGGEVVRADEIERAVVAVMDKESEVRKKVKEMGEMTRKAGWWVFLCFCWKNY</sequence>
<organism evidence="1 2">
    <name type="scientific">Prunus yedoensis var. nudiflora</name>
    <dbReference type="NCBI Taxonomy" id="2094558"/>
    <lineage>
        <taxon>Eukaryota</taxon>
        <taxon>Viridiplantae</taxon>
        <taxon>Streptophyta</taxon>
        <taxon>Embryophyta</taxon>
        <taxon>Tracheophyta</taxon>
        <taxon>Spermatophyta</taxon>
        <taxon>Magnoliopsida</taxon>
        <taxon>eudicotyledons</taxon>
        <taxon>Gunneridae</taxon>
        <taxon>Pentapetalae</taxon>
        <taxon>rosids</taxon>
        <taxon>fabids</taxon>
        <taxon>Rosales</taxon>
        <taxon>Rosaceae</taxon>
        <taxon>Amygdaloideae</taxon>
        <taxon>Amygdaleae</taxon>
        <taxon>Prunus</taxon>
    </lineage>
</organism>
<evidence type="ECO:0000313" key="2">
    <source>
        <dbReference type="Proteomes" id="UP000250321"/>
    </source>
</evidence>
<dbReference type="Proteomes" id="UP000250321">
    <property type="component" value="Unassembled WGS sequence"/>
</dbReference>
<dbReference type="AlphaFoldDB" id="A0A314UJG6"/>
<reference evidence="1 2" key="1">
    <citation type="submission" date="2018-02" db="EMBL/GenBank/DDBJ databases">
        <title>Draft genome of wild Prunus yedoensis var. nudiflora.</title>
        <authorList>
            <person name="Baek S."/>
            <person name="Kim J.-H."/>
            <person name="Choi K."/>
            <person name="Kim G.-B."/>
            <person name="Cho A."/>
            <person name="Jang H."/>
            <person name="Shin C.-H."/>
            <person name="Yu H.-J."/>
            <person name="Mun J.-H."/>
        </authorList>
    </citation>
    <scope>NUCLEOTIDE SEQUENCE [LARGE SCALE GENOMIC DNA]</scope>
    <source>
        <strain evidence="2">cv. Jeju island</strain>
        <tissue evidence="1">Leaf</tissue>
    </source>
</reference>
<dbReference type="SUPFAM" id="SSF53756">
    <property type="entry name" value="UDP-Glycosyltransferase/glycogen phosphorylase"/>
    <property type="match status" value="1"/>
</dbReference>
<dbReference type="OrthoDB" id="1730756at2759"/>
<dbReference type="Gene3D" id="3.40.50.2000">
    <property type="entry name" value="Glycogen Phosphorylase B"/>
    <property type="match status" value="1"/>
</dbReference>
<comment type="caution">
    <text evidence="1">The sequence shown here is derived from an EMBL/GenBank/DDBJ whole genome shotgun (WGS) entry which is preliminary data.</text>
</comment>
<keyword evidence="2" id="KW-1185">Reference proteome</keyword>
<name>A0A314UJG6_PRUYE</name>
<dbReference type="GO" id="GO:0016740">
    <property type="term" value="F:transferase activity"/>
    <property type="evidence" value="ECO:0007669"/>
    <property type="project" value="UniProtKB-KW"/>
</dbReference>
<evidence type="ECO:0000313" key="1">
    <source>
        <dbReference type="EMBL" id="PQM37655.1"/>
    </source>
</evidence>
<gene>
    <name evidence="1" type="ORF">Pyn_18396</name>
</gene>
<dbReference type="EMBL" id="PJQY01003421">
    <property type="protein sequence ID" value="PQM37655.1"/>
    <property type="molecule type" value="Genomic_DNA"/>
</dbReference>